<name>A0ABP6TEL5_9ACTN</name>
<dbReference type="Pfam" id="PF11992">
    <property type="entry name" value="TgpA_N"/>
    <property type="match status" value="1"/>
</dbReference>
<dbReference type="InterPro" id="IPR002931">
    <property type="entry name" value="Transglutaminase-like"/>
</dbReference>
<feature type="compositionally biased region" description="Gly residues" evidence="1">
    <location>
        <begin position="727"/>
        <end position="737"/>
    </location>
</feature>
<protein>
    <submittedName>
        <fullName evidence="4">DUF3488 and transglutaminase-like domain-containing protein</fullName>
    </submittedName>
</protein>
<dbReference type="PANTHER" id="PTHR42736:SF1">
    <property type="entry name" value="PROTEIN-GLUTAMINE GAMMA-GLUTAMYLTRANSFERASE"/>
    <property type="match status" value="1"/>
</dbReference>
<evidence type="ECO:0000256" key="2">
    <source>
        <dbReference type="SAM" id="Phobius"/>
    </source>
</evidence>
<feature type="transmembrane region" description="Helical" evidence="2">
    <location>
        <begin position="118"/>
        <end position="137"/>
    </location>
</feature>
<dbReference type="PANTHER" id="PTHR42736">
    <property type="entry name" value="PROTEIN-GLUTAMINE GAMMA-GLUTAMYLTRANSFERASE"/>
    <property type="match status" value="1"/>
</dbReference>
<dbReference type="SMART" id="SM00460">
    <property type="entry name" value="TGc"/>
    <property type="match status" value="1"/>
</dbReference>
<gene>
    <name evidence="4" type="ORF">GCM10019016_002740</name>
</gene>
<comment type="caution">
    <text evidence="4">The sequence shown here is derived from an EMBL/GenBank/DDBJ whole genome shotgun (WGS) entry which is preliminary data.</text>
</comment>
<feature type="compositionally biased region" description="Basic residues" evidence="1">
    <location>
        <begin position="836"/>
        <end position="845"/>
    </location>
</feature>
<feature type="compositionally biased region" description="Low complexity" evidence="1">
    <location>
        <begin position="579"/>
        <end position="590"/>
    </location>
</feature>
<keyword evidence="2" id="KW-0812">Transmembrane</keyword>
<feature type="compositionally biased region" description="Basic residues" evidence="1">
    <location>
        <begin position="742"/>
        <end position="752"/>
    </location>
</feature>
<dbReference type="Pfam" id="PF01841">
    <property type="entry name" value="Transglut_core"/>
    <property type="match status" value="1"/>
</dbReference>
<proteinExistence type="predicted"/>
<sequence>MISGRVRLALAAWGATLMAACALLPLVDPPLWLPQAAFLLAVQSGVGAAARRVPLARGLTVAAQALVTLMLLTLVFARGHAFAGLIPGPDAFRFLADLLEQGGNDVNRYAIPAPLSDGIRLMLVGGVLVIGLLVDTLAVTFRSAAPAGLPLLALYSVAAGLSDDGTDWLWFLLAAAGYLMLLLAEGRDRLSQWGRVFSGAARGPGGEPAGVVAPVRTGRRIGVVALGIALVAPLGLPAMNGGLLDTAGTGIGPGTGPGGTISAVNPLVSLRDSLNVDEDRQVMSVRSEMANTSDLYLRIVSLDDFDGTTWKPSKRSITTVPDGTFPTPVGLGPDIGRTEVGTTISTADWYGQDWLPMPYPPSGVSIRGDWRYEPVGMTLVGDHGQNTRGLTYEVRSLDVRPTPEQLADAPEPPPALEREYTELPESLPAVVSRTAREVTAGADNAYDRAVMLQEYFTLNGGFEYDTEVDVGSGSQAIARFLRDKQGFCVHFSFAMASMARSLGIPARVAVGFAPGTPQGDGTVAVGLRDAHAWPELYFEGVGWTRFEPTPTRGSVPSYTVPEAADSTVPDPALPSRTTPSEPSAAPSESEGCTAERRKLGACESESPQAAPVAGDDGPKWTALLLWTSAGLAALVLPLAPMLWRMRTRAVRLGAHGRAEAAPYVLAVWDELSDTAWDHGIPPDESLTPRKAAARIVRLGHLDQAAAVLGAPGGRRGGAGPVRAATAAGGGPDGGRAPGGRRSAVHGRPRHAPARAARPALHRAGGVGGVGPLGGPAGRPRDAAGVAEADAPARLRFRGGRGPFAQFPAPLKGRGELPVSDTGRQDMRQGVTHRHGWTPLNRRSRRPQWPPPCSSRRRCQRSSMRSIMERRCLP</sequence>
<feature type="domain" description="Transglutaminase-like" evidence="3">
    <location>
        <begin position="480"/>
        <end position="550"/>
    </location>
</feature>
<evidence type="ECO:0000259" key="3">
    <source>
        <dbReference type="SMART" id="SM00460"/>
    </source>
</evidence>
<dbReference type="InterPro" id="IPR021878">
    <property type="entry name" value="TgpA_N"/>
</dbReference>
<reference evidence="5" key="1">
    <citation type="journal article" date="2019" name="Int. J. Syst. Evol. Microbiol.">
        <title>The Global Catalogue of Microorganisms (GCM) 10K type strain sequencing project: providing services to taxonomists for standard genome sequencing and annotation.</title>
        <authorList>
            <consortium name="The Broad Institute Genomics Platform"/>
            <consortium name="The Broad Institute Genome Sequencing Center for Infectious Disease"/>
            <person name="Wu L."/>
            <person name="Ma J."/>
        </authorList>
    </citation>
    <scope>NUCLEOTIDE SEQUENCE [LARGE SCALE GENOMIC DNA]</scope>
    <source>
        <strain evidence="5">JCM 4816</strain>
    </source>
</reference>
<evidence type="ECO:0000256" key="1">
    <source>
        <dbReference type="SAM" id="MobiDB-lite"/>
    </source>
</evidence>
<dbReference type="EMBL" id="BAAAXF010000006">
    <property type="protein sequence ID" value="GAA3493175.1"/>
    <property type="molecule type" value="Genomic_DNA"/>
</dbReference>
<dbReference type="InterPro" id="IPR038765">
    <property type="entry name" value="Papain-like_cys_pep_sf"/>
</dbReference>
<dbReference type="PROSITE" id="PS51257">
    <property type="entry name" value="PROKAR_LIPOPROTEIN"/>
    <property type="match status" value="1"/>
</dbReference>
<feature type="region of interest" description="Disordered" evidence="1">
    <location>
        <begin position="551"/>
        <end position="614"/>
    </location>
</feature>
<dbReference type="InterPro" id="IPR052901">
    <property type="entry name" value="Bact_TGase-like"/>
</dbReference>
<evidence type="ECO:0000313" key="4">
    <source>
        <dbReference type="EMBL" id="GAA3493175.1"/>
    </source>
</evidence>
<accession>A0ABP6TEL5</accession>
<dbReference type="Proteomes" id="UP001501455">
    <property type="component" value="Unassembled WGS sequence"/>
</dbReference>
<evidence type="ECO:0000313" key="5">
    <source>
        <dbReference type="Proteomes" id="UP001501455"/>
    </source>
</evidence>
<organism evidence="4 5">
    <name type="scientific">Streptomyces prasinosporus</name>
    <dbReference type="NCBI Taxonomy" id="68256"/>
    <lineage>
        <taxon>Bacteria</taxon>
        <taxon>Bacillati</taxon>
        <taxon>Actinomycetota</taxon>
        <taxon>Actinomycetes</taxon>
        <taxon>Kitasatosporales</taxon>
        <taxon>Streptomycetaceae</taxon>
        <taxon>Streptomyces</taxon>
        <taxon>Streptomyces albogriseolus group</taxon>
    </lineage>
</organism>
<dbReference type="SUPFAM" id="SSF54001">
    <property type="entry name" value="Cysteine proteinases"/>
    <property type="match status" value="1"/>
</dbReference>
<feature type="region of interest" description="Disordered" evidence="1">
    <location>
        <begin position="711"/>
        <end position="756"/>
    </location>
</feature>
<keyword evidence="2" id="KW-0472">Membrane</keyword>
<keyword evidence="5" id="KW-1185">Reference proteome</keyword>
<feature type="region of interest" description="Disordered" evidence="1">
    <location>
        <begin position="796"/>
        <end position="823"/>
    </location>
</feature>
<feature type="transmembrane region" description="Helical" evidence="2">
    <location>
        <begin position="221"/>
        <end position="239"/>
    </location>
</feature>
<feature type="transmembrane region" description="Helical" evidence="2">
    <location>
        <begin position="62"/>
        <end position="86"/>
    </location>
</feature>
<feature type="transmembrane region" description="Helical" evidence="2">
    <location>
        <begin position="168"/>
        <end position="184"/>
    </location>
</feature>
<keyword evidence="2" id="KW-1133">Transmembrane helix</keyword>
<feature type="region of interest" description="Disordered" evidence="1">
    <location>
        <begin position="836"/>
        <end position="873"/>
    </location>
</feature>
<dbReference type="Gene3D" id="3.10.620.30">
    <property type="match status" value="1"/>
</dbReference>